<sequence>MHGLFFYIGVPYEVQTIIGFGTGVGMLSACIQAIQYRHCQIVPPSSVLARSSKTKTFVNCIRYLLFCQISIPAVITEPVNQMEAKLRVSEVLVPCIFCIIPIGFLCFAIVSGYHVQFWNDMAVIVFGLHGTFATVSLKELVYGGKKLYAIGGIKWAVSIGPSTSHDYNQIEVSTMGLKEGECCHVELEVFAPKYLPNRMTFWHVFDDERHAFGIPYASKEKAECDWEDHPPEGKLVKGKVKGPYIRISLNPKIWRYRNWQFPFADLVLKVRDEELYVNRKILCSVSRFFVHIMESGRLECMNNHQVLYVKGVSFEDLYDLMGIVYHGWMFYSEELLVLMEIVHTFLVDRAMHLQSIAEQFGVLMDTNNLESFEGKISSELFSVDLIQDFDDDSSVIVNKSSPVRLGNVSENSSVFMADVSENQEEDFIWHSLQHLSHYGLPQSPNTLRFTRIGPSISRPDVLNYHQTPNPIEDDGDDEEDDVEPEIQNIVQDDNMGMMPGHPIIKDSAPPTFLDCETLDTENNGMHYVFGLEFDCNYSEKFLRGGKYAIQTHYGNWDIYLYQATLNSNEYLSLGIYGSRFKQDIVYDTSFRIQVGGGSLLPKRKFIEKLIDLRRNTLGYPDFMDWSDVRNYANSLGMVSISVHLSIVPTEKFLPDLTYDQFPGHKDTFVEIEGLTFPVSRDVLSEASSVFQEMFNNSLLVFRRKVYQIHGISYAIFMLLMEYIYNKKAFYCLENVDFEELMTQAQRFNLKSVVQQLCRDYVDREDINEREAYAFSLKFGLKTLMSKYHSVRSRTVSDHDNPITLKSLSTSYML</sequence>
<keyword evidence="2" id="KW-0812">Transmembrane</keyword>
<dbReference type="RefSeq" id="XP_053581617.1">
    <property type="nucleotide sequence ID" value="XM_053732704.1"/>
</dbReference>
<dbReference type="KEGG" id="crq:GCK72_018707"/>
<keyword evidence="2" id="KW-1133">Transmembrane helix</keyword>
<name>A0A6A5GBW5_CAERE</name>
<dbReference type="CDD" id="cd18186">
    <property type="entry name" value="BTB_POZ_ZBTB_KLHL-like"/>
    <property type="match status" value="1"/>
</dbReference>
<comment type="caution">
    <text evidence="4">The sequence shown here is derived from an EMBL/GenBank/DDBJ whole genome shotgun (WGS) entry which is preliminary data.</text>
</comment>
<feature type="compositionally biased region" description="Acidic residues" evidence="1">
    <location>
        <begin position="471"/>
        <end position="480"/>
    </location>
</feature>
<dbReference type="CTD" id="9825164"/>
<dbReference type="SUPFAM" id="SSF54695">
    <property type="entry name" value="POZ domain"/>
    <property type="match status" value="2"/>
</dbReference>
<evidence type="ECO:0000313" key="4">
    <source>
        <dbReference type="EMBL" id="KAF1752153.1"/>
    </source>
</evidence>
<dbReference type="InterPro" id="IPR019422">
    <property type="entry name" value="7TM_GPCR_serpentine_rcpt_Srh"/>
</dbReference>
<proteinExistence type="predicted"/>
<dbReference type="InterPro" id="IPR011333">
    <property type="entry name" value="SKP1/BTB/POZ_sf"/>
</dbReference>
<dbReference type="SMART" id="SM00225">
    <property type="entry name" value="BTB"/>
    <property type="match status" value="2"/>
</dbReference>
<dbReference type="Gene3D" id="3.30.710.10">
    <property type="entry name" value="Potassium Channel Kv1.1, Chain A"/>
    <property type="match status" value="2"/>
</dbReference>
<dbReference type="Pfam" id="PF10318">
    <property type="entry name" value="7TM_GPCR_Srh"/>
    <property type="match status" value="2"/>
</dbReference>
<feature type="domain" description="BTB" evidence="3">
    <location>
        <begin position="665"/>
        <end position="727"/>
    </location>
</feature>
<dbReference type="Pfam" id="PF00651">
    <property type="entry name" value="BTB"/>
    <property type="match status" value="2"/>
</dbReference>
<feature type="domain" description="BTB" evidence="3">
    <location>
        <begin position="264"/>
        <end position="333"/>
    </location>
</feature>
<protein>
    <recommendedName>
        <fullName evidence="3">BTB domain-containing protein</fullName>
    </recommendedName>
</protein>
<evidence type="ECO:0000256" key="2">
    <source>
        <dbReference type="SAM" id="Phobius"/>
    </source>
</evidence>
<dbReference type="InterPro" id="IPR000210">
    <property type="entry name" value="BTB/POZ_dom"/>
</dbReference>
<dbReference type="PANTHER" id="PTHR22744">
    <property type="entry name" value="HELIX LOOP HELIX PROTEIN 21-RELATED"/>
    <property type="match status" value="1"/>
</dbReference>
<dbReference type="PROSITE" id="PS50097">
    <property type="entry name" value="BTB"/>
    <property type="match status" value="2"/>
</dbReference>
<evidence type="ECO:0000259" key="3">
    <source>
        <dbReference type="PROSITE" id="PS50097"/>
    </source>
</evidence>
<reference evidence="4 5" key="1">
    <citation type="submission" date="2019-12" db="EMBL/GenBank/DDBJ databases">
        <title>Chromosome-level assembly of the Caenorhabditis remanei genome.</title>
        <authorList>
            <person name="Teterina A.A."/>
            <person name="Willis J.H."/>
            <person name="Phillips P.C."/>
        </authorList>
    </citation>
    <scope>NUCLEOTIDE SEQUENCE [LARGE SCALE GENOMIC DNA]</scope>
    <source>
        <strain evidence="4 5">PX506</strain>
        <tissue evidence="4">Whole organism</tissue>
    </source>
</reference>
<evidence type="ECO:0000256" key="1">
    <source>
        <dbReference type="SAM" id="MobiDB-lite"/>
    </source>
</evidence>
<dbReference type="GeneID" id="9825164"/>
<dbReference type="AlphaFoldDB" id="A0A6A5GBW5"/>
<gene>
    <name evidence="4" type="ORF">GCK72_018707</name>
</gene>
<feature type="transmembrane region" description="Helical" evidence="2">
    <location>
        <begin position="91"/>
        <end position="111"/>
    </location>
</feature>
<keyword evidence="2" id="KW-0472">Membrane</keyword>
<dbReference type="EMBL" id="WUAV01000005">
    <property type="protein sequence ID" value="KAF1752153.1"/>
    <property type="molecule type" value="Genomic_DNA"/>
</dbReference>
<dbReference type="PANTHER" id="PTHR22744:SF17">
    <property type="entry name" value="BTB DOMAIN-CONTAINING PROTEIN"/>
    <property type="match status" value="1"/>
</dbReference>
<feature type="region of interest" description="Disordered" evidence="1">
    <location>
        <begin position="459"/>
        <end position="480"/>
    </location>
</feature>
<organism evidence="4 5">
    <name type="scientific">Caenorhabditis remanei</name>
    <name type="common">Caenorhabditis vulgaris</name>
    <dbReference type="NCBI Taxonomy" id="31234"/>
    <lineage>
        <taxon>Eukaryota</taxon>
        <taxon>Metazoa</taxon>
        <taxon>Ecdysozoa</taxon>
        <taxon>Nematoda</taxon>
        <taxon>Chromadorea</taxon>
        <taxon>Rhabditida</taxon>
        <taxon>Rhabditina</taxon>
        <taxon>Rhabditomorpha</taxon>
        <taxon>Rhabditoidea</taxon>
        <taxon>Rhabditidae</taxon>
        <taxon>Peloderinae</taxon>
        <taxon>Caenorhabditis</taxon>
    </lineage>
</organism>
<evidence type="ECO:0000313" key="5">
    <source>
        <dbReference type="Proteomes" id="UP000483820"/>
    </source>
</evidence>
<dbReference type="Proteomes" id="UP000483820">
    <property type="component" value="Chromosome V"/>
</dbReference>
<accession>A0A6A5GBW5</accession>